<comment type="subcellular location">
    <subcellularLocation>
        <location evidence="1">Secreted</location>
    </subcellularLocation>
</comment>
<evidence type="ECO:0000256" key="4">
    <source>
        <dbReference type="ARBA" id="ARBA00022729"/>
    </source>
</evidence>
<protein>
    <submittedName>
        <fullName evidence="5">Uncharacterized protein</fullName>
    </submittedName>
</protein>
<comment type="similarity">
    <text evidence="2">Belongs to the nematode transthyretin-like family.</text>
</comment>
<evidence type="ECO:0000256" key="3">
    <source>
        <dbReference type="ARBA" id="ARBA00022525"/>
    </source>
</evidence>
<sequence length="30" mass="3387">MSGHTREISNIDPVLKIYHNCNLGNKVSVF</sequence>
<evidence type="ECO:0000256" key="1">
    <source>
        <dbReference type="ARBA" id="ARBA00004613"/>
    </source>
</evidence>
<dbReference type="GO" id="GO:0005576">
    <property type="term" value="C:extracellular region"/>
    <property type="evidence" value="ECO:0007669"/>
    <property type="project" value="UniProtKB-SubCell"/>
</dbReference>
<evidence type="ECO:0000256" key="2">
    <source>
        <dbReference type="ARBA" id="ARBA00010112"/>
    </source>
</evidence>
<evidence type="ECO:0000313" key="6">
    <source>
        <dbReference type="Proteomes" id="UP000267096"/>
    </source>
</evidence>
<gene>
    <name evidence="5" type="ORF">ASIM_LOCUS8067</name>
</gene>
<dbReference type="Proteomes" id="UP000267096">
    <property type="component" value="Unassembled WGS sequence"/>
</dbReference>
<dbReference type="EMBL" id="UYRR01020944">
    <property type="protein sequence ID" value="VDK30728.1"/>
    <property type="molecule type" value="Genomic_DNA"/>
</dbReference>
<dbReference type="Pfam" id="PF01060">
    <property type="entry name" value="TTR-52"/>
    <property type="match status" value="1"/>
</dbReference>
<evidence type="ECO:0000313" key="5">
    <source>
        <dbReference type="EMBL" id="VDK30728.1"/>
    </source>
</evidence>
<reference evidence="5 6" key="1">
    <citation type="submission" date="2018-11" db="EMBL/GenBank/DDBJ databases">
        <authorList>
            <consortium name="Pathogen Informatics"/>
        </authorList>
    </citation>
    <scope>NUCLEOTIDE SEQUENCE [LARGE SCALE GENOMIC DNA]</scope>
</reference>
<keyword evidence="6" id="KW-1185">Reference proteome</keyword>
<organism evidence="5 6">
    <name type="scientific">Anisakis simplex</name>
    <name type="common">Herring worm</name>
    <dbReference type="NCBI Taxonomy" id="6269"/>
    <lineage>
        <taxon>Eukaryota</taxon>
        <taxon>Metazoa</taxon>
        <taxon>Ecdysozoa</taxon>
        <taxon>Nematoda</taxon>
        <taxon>Chromadorea</taxon>
        <taxon>Rhabditida</taxon>
        <taxon>Spirurina</taxon>
        <taxon>Ascaridomorpha</taxon>
        <taxon>Ascaridoidea</taxon>
        <taxon>Anisakidae</taxon>
        <taxon>Anisakis</taxon>
        <taxon>Anisakis simplex complex</taxon>
    </lineage>
</organism>
<name>A0A3P6QJT2_ANISI</name>
<dbReference type="Gene3D" id="2.60.40.3330">
    <property type="match status" value="1"/>
</dbReference>
<dbReference type="GO" id="GO:0009986">
    <property type="term" value="C:cell surface"/>
    <property type="evidence" value="ECO:0007669"/>
    <property type="project" value="InterPro"/>
</dbReference>
<keyword evidence="4" id="KW-0732">Signal</keyword>
<accession>A0A3P6QJT2</accession>
<dbReference type="AlphaFoldDB" id="A0A3P6QJT2"/>
<dbReference type="InterPro" id="IPR001534">
    <property type="entry name" value="Transthyretin-like"/>
</dbReference>
<dbReference type="InterPro" id="IPR038479">
    <property type="entry name" value="Transthyretin-like_sf"/>
</dbReference>
<keyword evidence="3" id="KW-0964">Secreted</keyword>
<proteinExistence type="inferred from homology"/>